<organism evidence="2 3">
    <name type="scientific">Pseudocercospora fijiensis (strain CIRAD86)</name>
    <name type="common">Black leaf streak disease fungus</name>
    <name type="synonym">Mycosphaerella fijiensis</name>
    <dbReference type="NCBI Taxonomy" id="383855"/>
    <lineage>
        <taxon>Eukaryota</taxon>
        <taxon>Fungi</taxon>
        <taxon>Dikarya</taxon>
        <taxon>Ascomycota</taxon>
        <taxon>Pezizomycotina</taxon>
        <taxon>Dothideomycetes</taxon>
        <taxon>Dothideomycetidae</taxon>
        <taxon>Mycosphaerellales</taxon>
        <taxon>Mycosphaerellaceae</taxon>
        <taxon>Pseudocercospora</taxon>
    </lineage>
</organism>
<dbReference type="InterPro" id="IPR036047">
    <property type="entry name" value="F-box-like_dom_sf"/>
</dbReference>
<dbReference type="InterPro" id="IPR001810">
    <property type="entry name" value="F-box_dom"/>
</dbReference>
<proteinExistence type="predicted"/>
<dbReference type="SUPFAM" id="SSF81383">
    <property type="entry name" value="F-box domain"/>
    <property type="match status" value="1"/>
</dbReference>
<dbReference type="AlphaFoldDB" id="M3AV13"/>
<name>M3AV13_PSEFD</name>
<dbReference type="Pfam" id="PF00646">
    <property type="entry name" value="F-box"/>
    <property type="match status" value="1"/>
</dbReference>
<dbReference type="RefSeq" id="XP_007928549.1">
    <property type="nucleotide sequence ID" value="XM_007930358.1"/>
</dbReference>
<dbReference type="KEGG" id="pfj:MYCFIDRAFT_81395"/>
<dbReference type="GeneID" id="19341829"/>
<dbReference type="HOGENOM" id="CLU_1225234_0_0_1"/>
<dbReference type="Proteomes" id="UP000016932">
    <property type="component" value="Unassembled WGS sequence"/>
</dbReference>
<protein>
    <recommendedName>
        <fullName evidence="1">F-box domain-containing protein</fullName>
    </recommendedName>
</protein>
<gene>
    <name evidence="2" type="ORF">MYCFIDRAFT_81395</name>
</gene>
<dbReference type="Gene3D" id="1.20.1280.50">
    <property type="match status" value="1"/>
</dbReference>
<feature type="domain" description="F-box" evidence="1">
    <location>
        <begin position="13"/>
        <end position="42"/>
    </location>
</feature>
<evidence type="ECO:0000313" key="2">
    <source>
        <dbReference type="EMBL" id="EME81327.1"/>
    </source>
</evidence>
<accession>M3AV13</accession>
<evidence type="ECO:0000259" key="1">
    <source>
        <dbReference type="Pfam" id="PF00646"/>
    </source>
</evidence>
<dbReference type="VEuPathDB" id="FungiDB:MYCFIDRAFT_81395"/>
<keyword evidence="3" id="KW-1185">Reference proteome</keyword>
<dbReference type="OrthoDB" id="3800738at2759"/>
<sequence length="226" mass="26452">MANTSTGKALATPELLEAILINLPIRDLFLVQRVCRLWRDSVLVSKPIKRQLFLELSDPERHRLYYVPTNSDLSAIDGDRANFLDRELYHSSLRKNYIWKPDTNSLSNTTIYVNPILHVIKGLIKRDINTFFATDPNTQQTPVWNRPEASWRHMLVCSARLTTSFGFSWGGMRWFKRAMVDTAQWRLGDFVDELQRQWQVLPRRRGGRVPRINYTITGSQLWCRCE</sequence>
<evidence type="ECO:0000313" key="3">
    <source>
        <dbReference type="Proteomes" id="UP000016932"/>
    </source>
</evidence>
<dbReference type="EMBL" id="KB446560">
    <property type="protein sequence ID" value="EME81327.1"/>
    <property type="molecule type" value="Genomic_DNA"/>
</dbReference>
<reference evidence="2 3" key="1">
    <citation type="journal article" date="2012" name="PLoS Pathog.">
        <title>Diverse lifestyles and strategies of plant pathogenesis encoded in the genomes of eighteen Dothideomycetes fungi.</title>
        <authorList>
            <person name="Ohm R.A."/>
            <person name="Feau N."/>
            <person name="Henrissat B."/>
            <person name="Schoch C.L."/>
            <person name="Horwitz B.A."/>
            <person name="Barry K.W."/>
            <person name="Condon B.J."/>
            <person name="Copeland A.C."/>
            <person name="Dhillon B."/>
            <person name="Glaser F."/>
            <person name="Hesse C.N."/>
            <person name="Kosti I."/>
            <person name="LaButti K."/>
            <person name="Lindquist E.A."/>
            <person name="Lucas S."/>
            <person name="Salamov A.A."/>
            <person name="Bradshaw R.E."/>
            <person name="Ciuffetti L."/>
            <person name="Hamelin R.C."/>
            <person name="Kema G.H.J."/>
            <person name="Lawrence C."/>
            <person name="Scott J.A."/>
            <person name="Spatafora J.W."/>
            <person name="Turgeon B.G."/>
            <person name="de Wit P.J.G.M."/>
            <person name="Zhong S."/>
            <person name="Goodwin S.B."/>
            <person name="Grigoriev I.V."/>
        </authorList>
    </citation>
    <scope>NUCLEOTIDE SEQUENCE [LARGE SCALE GENOMIC DNA]</scope>
    <source>
        <strain evidence="2 3">CIRAD86</strain>
    </source>
</reference>